<reference evidence="2 3" key="1">
    <citation type="submission" date="2016-10" db="EMBL/GenBank/DDBJ databases">
        <authorList>
            <person name="de Groot N.N."/>
        </authorList>
    </citation>
    <scope>NUCLEOTIDE SEQUENCE [LARGE SCALE GENOMIC DNA]</scope>
    <source>
        <strain evidence="2 3">743A</strain>
    </source>
</reference>
<protein>
    <submittedName>
        <fullName evidence="2">Stage III sporulation protein AB</fullName>
    </submittedName>
</protein>
<keyword evidence="3" id="KW-1185">Reference proteome</keyword>
<evidence type="ECO:0000313" key="3">
    <source>
        <dbReference type="Proteomes" id="UP000199659"/>
    </source>
</evidence>
<dbReference type="AlphaFoldDB" id="A0A1I6ILS8"/>
<keyword evidence="1" id="KW-0812">Transmembrane</keyword>
<dbReference type="RefSeq" id="WP_092559489.1">
    <property type="nucleotide sequence ID" value="NZ_FOYZ01000003.1"/>
</dbReference>
<dbReference type="PIRSF" id="PIRSF021435">
    <property type="entry name" value="SpoIIIAB"/>
    <property type="match status" value="1"/>
</dbReference>
<evidence type="ECO:0000256" key="1">
    <source>
        <dbReference type="SAM" id="Phobius"/>
    </source>
</evidence>
<dbReference type="Proteomes" id="UP000199659">
    <property type="component" value="Unassembled WGS sequence"/>
</dbReference>
<feature type="transmembrane region" description="Helical" evidence="1">
    <location>
        <begin position="6"/>
        <end position="23"/>
    </location>
</feature>
<dbReference type="OrthoDB" id="1779801at2"/>
<dbReference type="InterPro" id="IPR014198">
    <property type="entry name" value="Spore_III_AB"/>
</dbReference>
<name>A0A1I6ILS8_9FIRM</name>
<dbReference type="Pfam" id="PF09548">
    <property type="entry name" value="Spore_III_AB"/>
    <property type="match status" value="1"/>
</dbReference>
<gene>
    <name evidence="2" type="ORF">SAMN05661086_00876</name>
</gene>
<organism evidence="2 3">
    <name type="scientific">Anaeromicropila populeti</name>
    <dbReference type="NCBI Taxonomy" id="37658"/>
    <lineage>
        <taxon>Bacteria</taxon>
        <taxon>Bacillati</taxon>
        <taxon>Bacillota</taxon>
        <taxon>Clostridia</taxon>
        <taxon>Lachnospirales</taxon>
        <taxon>Lachnospiraceae</taxon>
        <taxon>Anaeromicropila</taxon>
    </lineage>
</organism>
<dbReference type="EMBL" id="FOYZ01000003">
    <property type="protein sequence ID" value="SFR67611.1"/>
    <property type="molecule type" value="Genomic_DNA"/>
</dbReference>
<evidence type="ECO:0000313" key="2">
    <source>
        <dbReference type="EMBL" id="SFR67611.1"/>
    </source>
</evidence>
<keyword evidence="1" id="KW-1133">Transmembrane helix</keyword>
<sequence length="173" mass="19661">MILKVIGAILTISSCTALGLYFSMEIRTRLKELCELRKYITILRGDIRYGGTPLPEAFKGLAERSPGSFQGFFRYVSQELLLLNGQTFQEIWEIGVKKHLNDTCLNKQDKDNIISLGENLGHLDREMQINTIDLFLSQLEGEINELSIVVKERTKLYNTLGIMSGIFITIIML</sequence>
<dbReference type="STRING" id="37658.SAMN05661086_00876"/>
<proteinExistence type="predicted"/>
<keyword evidence="1" id="KW-0472">Membrane</keyword>
<dbReference type="PROSITE" id="PS51257">
    <property type="entry name" value="PROKAR_LIPOPROTEIN"/>
    <property type="match status" value="1"/>
</dbReference>
<accession>A0A1I6ILS8</accession>